<evidence type="ECO:0000313" key="1">
    <source>
        <dbReference type="EMBL" id="CAI3971132.1"/>
    </source>
</evidence>
<sequence>MSMHMSTTARCWRSKIVLQEFIKQLGPWKMNDGDYLSLNGNVSLKWQPFTTPEDGKRVANIIFTDFANSEVIRVFVFHHIFSAIEDIVKSFNFGPMENLKPKPIEQIWEEIADGIYSDD</sequence>
<reference evidence="1" key="1">
    <citation type="submission" date="2022-10" db="EMBL/GenBank/DDBJ databases">
        <authorList>
            <person name="Meaden S."/>
        </authorList>
    </citation>
    <scope>NUCLEOTIDE SEQUENCE</scope>
</reference>
<accession>A0A9N6ZGF9</accession>
<name>A0A9N6ZGF9_9VIRU</name>
<gene>
    <name evidence="1" type="ORF">ORM20_00083</name>
</gene>
<proteinExistence type="predicted"/>
<dbReference type="EMBL" id="OX359470">
    <property type="protein sequence ID" value="CAI3971132.1"/>
    <property type="molecule type" value="Genomic_DNA"/>
</dbReference>
<protein>
    <submittedName>
        <fullName evidence="1">Uncharacterized protein</fullName>
    </submittedName>
</protein>
<organism evidence="1">
    <name type="scientific">Ochrobactrum phage ORM_20</name>
    <dbReference type="NCBI Taxonomy" id="2985243"/>
    <lineage>
        <taxon>Viruses</taxon>
    </lineage>
</organism>